<dbReference type="CDD" id="cd17324">
    <property type="entry name" value="MFS_NepI_like"/>
    <property type="match status" value="1"/>
</dbReference>
<dbReference type="Proteomes" id="UP000003973">
    <property type="component" value="Unassembled WGS sequence"/>
</dbReference>
<evidence type="ECO:0000256" key="4">
    <source>
        <dbReference type="ARBA" id="ARBA00022989"/>
    </source>
</evidence>
<dbReference type="InterPro" id="IPR050189">
    <property type="entry name" value="MFS_Efflux_Transporters"/>
</dbReference>
<dbReference type="PANTHER" id="PTHR43124:SF6">
    <property type="entry name" value="TRANSPORTER ARAJ-RELATED"/>
    <property type="match status" value="1"/>
</dbReference>
<comment type="caution">
    <text evidence="8">The sequence shown here is derived from an EMBL/GenBank/DDBJ whole genome shotgun (WGS) entry which is preliminary data.</text>
</comment>
<keyword evidence="4 6" id="KW-1133">Transmembrane helix</keyword>
<evidence type="ECO:0000256" key="3">
    <source>
        <dbReference type="ARBA" id="ARBA00022692"/>
    </source>
</evidence>
<dbReference type="InterPro" id="IPR011701">
    <property type="entry name" value="MFS"/>
</dbReference>
<dbReference type="PANTHER" id="PTHR43124">
    <property type="entry name" value="PURINE EFFLUX PUMP PBUE"/>
    <property type="match status" value="1"/>
</dbReference>
<dbReference type="RefSeq" id="WP_005877399.1">
    <property type="nucleotide sequence ID" value="NZ_CABMNL010000001.1"/>
</dbReference>
<dbReference type="eggNOG" id="COG2814">
    <property type="taxonomic scope" value="Bacteria"/>
</dbReference>
<comment type="subcellular location">
    <subcellularLocation>
        <location evidence="1">Cell membrane</location>
        <topology evidence="1">Multi-pass membrane protein</topology>
    </subcellularLocation>
</comment>
<feature type="transmembrane region" description="Helical" evidence="6">
    <location>
        <begin position="237"/>
        <end position="255"/>
    </location>
</feature>
<evidence type="ECO:0000313" key="8">
    <source>
        <dbReference type="EMBL" id="EEO28000.1"/>
    </source>
</evidence>
<protein>
    <recommendedName>
        <fullName evidence="7">Major facilitator superfamily (MFS) profile domain-containing protein</fullName>
    </recommendedName>
</protein>
<evidence type="ECO:0000256" key="5">
    <source>
        <dbReference type="ARBA" id="ARBA00023136"/>
    </source>
</evidence>
<dbReference type="GO" id="GO:0022857">
    <property type="term" value="F:transmembrane transporter activity"/>
    <property type="evidence" value="ECO:0007669"/>
    <property type="project" value="InterPro"/>
</dbReference>
<dbReference type="InterPro" id="IPR020846">
    <property type="entry name" value="MFS_dom"/>
</dbReference>
<feature type="domain" description="Major facilitator superfamily (MFS) profile" evidence="7">
    <location>
        <begin position="4"/>
        <end position="380"/>
    </location>
</feature>
<dbReference type="SUPFAM" id="SSF103473">
    <property type="entry name" value="MFS general substrate transporter"/>
    <property type="match status" value="1"/>
</dbReference>
<accession>C3X464</accession>
<proteinExistence type="predicted"/>
<dbReference type="AlphaFoldDB" id="C3X464"/>
<name>C3X464_9BURK</name>
<gene>
    <name evidence="8" type="ORF">OFAG_01153</name>
</gene>
<dbReference type="EMBL" id="ACDP02000008">
    <property type="protein sequence ID" value="EEO28000.1"/>
    <property type="molecule type" value="Genomic_DNA"/>
</dbReference>
<organism evidence="8 9">
    <name type="scientific">Oxalobacter paraformigenes</name>
    <dbReference type="NCBI Taxonomy" id="556268"/>
    <lineage>
        <taxon>Bacteria</taxon>
        <taxon>Pseudomonadati</taxon>
        <taxon>Pseudomonadota</taxon>
        <taxon>Betaproteobacteria</taxon>
        <taxon>Burkholderiales</taxon>
        <taxon>Oxalobacteraceae</taxon>
        <taxon>Oxalobacter</taxon>
    </lineage>
</organism>
<evidence type="ECO:0000259" key="7">
    <source>
        <dbReference type="PROSITE" id="PS50850"/>
    </source>
</evidence>
<evidence type="ECO:0000256" key="1">
    <source>
        <dbReference type="ARBA" id="ARBA00004651"/>
    </source>
</evidence>
<dbReference type="Pfam" id="PF07690">
    <property type="entry name" value="MFS_1"/>
    <property type="match status" value="1"/>
</dbReference>
<keyword evidence="5 6" id="KW-0472">Membrane</keyword>
<evidence type="ECO:0000256" key="6">
    <source>
        <dbReference type="SAM" id="Phobius"/>
    </source>
</evidence>
<sequence length="396" mass="42094">MKKSLVALAAGTFALGIAEFVMMGLLSDVAADLGISIPAAGHFIAAYALGVCAGAPLLVLIARTRPLKQILMGLAALIVLGNLCTAFAPGYEAMLATRFLSGLPHGAFFGVGSIVADRLADKGKGAQAISIMVAGMTVANVLGVPLGTHISHAFSWRFTFMLVSVWALVLLWLIWRWIPVMEALPDTGLLGQFRFLRRLPPWLILFATALGNGGAFCWLSYINPLMTEVSGFAPSDMTLLMMLAGLGMLAGNLAGGRLSDRFSPGEVAYLSQGLMCLALFSIFFMAGNPVASVILMIVCTTCLFTVSAPQQLLLIRNAKGGEMLGAASVQIAFNLGNALGAWCGGLPIKAGFGYPYTALPASFLALAGCVLLLYFWRRYEYPVRHIRTTSYTQKVP</sequence>
<keyword evidence="9" id="KW-1185">Reference proteome</keyword>
<feature type="transmembrane region" description="Helical" evidence="6">
    <location>
        <begin position="354"/>
        <end position="376"/>
    </location>
</feature>
<dbReference type="InterPro" id="IPR036259">
    <property type="entry name" value="MFS_trans_sf"/>
</dbReference>
<feature type="transmembrane region" description="Helical" evidence="6">
    <location>
        <begin position="44"/>
        <end position="63"/>
    </location>
</feature>
<dbReference type="HOGENOM" id="CLU_001265_61_2_4"/>
<evidence type="ECO:0000313" key="9">
    <source>
        <dbReference type="Proteomes" id="UP000003973"/>
    </source>
</evidence>
<feature type="transmembrane region" description="Helical" evidence="6">
    <location>
        <begin position="158"/>
        <end position="178"/>
    </location>
</feature>
<feature type="transmembrane region" description="Helical" evidence="6">
    <location>
        <begin position="267"/>
        <end position="287"/>
    </location>
</feature>
<dbReference type="NCBIfam" id="NF007498">
    <property type="entry name" value="PRK10091.1"/>
    <property type="match status" value="1"/>
</dbReference>
<feature type="transmembrane region" description="Helical" evidence="6">
    <location>
        <begin position="95"/>
        <end position="116"/>
    </location>
</feature>
<feature type="transmembrane region" description="Helical" evidence="6">
    <location>
        <begin position="128"/>
        <end position="146"/>
    </location>
</feature>
<feature type="transmembrane region" description="Helical" evidence="6">
    <location>
        <begin position="70"/>
        <end position="89"/>
    </location>
</feature>
<evidence type="ECO:0000256" key="2">
    <source>
        <dbReference type="ARBA" id="ARBA00022475"/>
    </source>
</evidence>
<keyword evidence="3 6" id="KW-0812">Transmembrane</keyword>
<dbReference type="Gene3D" id="1.20.1250.20">
    <property type="entry name" value="MFS general substrate transporter like domains"/>
    <property type="match status" value="2"/>
</dbReference>
<reference evidence="8" key="1">
    <citation type="submission" date="2011-10" db="EMBL/GenBank/DDBJ databases">
        <title>The Genome Sequence of Oxalobacter formigenes HOxBLS.</title>
        <authorList>
            <consortium name="The Broad Institute Genome Sequencing Platform"/>
            <person name="Earl A."/>
            <person name="Ward D."/>
            <person name="Feldgarden M."/>
            <person name="Gevers D."/>
            <person name="Allison M.J."/>
            <person name="Humphrey S."/>
            <person name="Young S.K."/>
            <person name="Zeng Q."/>
            <person name="Gargeya S."/>
            <person name="Fitzgerald M."/>
            <person name="Haas B."/>
            <person name="Abouelleil A."/>
            <person name="Alvarado L."/>
            <person name="Arachchi H.M."/>
            <person name="Berlin A."/>
            <person name="Brown A."/>
            <person name="Chapman S.B."/>
            <person name="Chen Z."/>
            <person name="Dunbar C."/>
            <person name="Freedman E."/>
            <person name="Gearin G."/>
            <person name="Goldberg J."/>
            <person name="Griggs A."/>
            <person name="Gujja S."/>
            <person name="Heiman D."/>
            <person name="Howarth C."/>
            <person name="Larson L."/>
            <person name="Lui A."/>
            <person name="MacDonald P.J.P."/>
            <person name="Montmayeur A."/>
            <person name="Murphy C."/>
            <person name="Neiman D."/>
            <person name="Pearson M."/>
            <person name="Priest M."/>
            <person name="Roberts A."/>
            <person name="Saif S."/>
            <person name="Shea T."/>
            <person name="Shenoy N."/>
            <person name="Sisk P."/>
            <person name="Stolte C."/>
            <person name="Sykes S."/>
            <person name="Wortman J."/>
            <person name="Nusbaum C."/>
            <person name="Birren B."/>
        </authorList>
    </citation>
    <scope>NUCLEOTIDE SEQUENCE [LARGE SCALE GENOMIC DNA]</scope>
    <source>
        <strain evidence="8">HOxBLS</strain>
    </source>
</reference>
<dbReference type="GO" id="GO:0005886">
    <property type="term" value="C:plasma membrane"/>
    <property type="evidence" value="ECO:0007669"/>
    <property type="project" value="UniProtKB-SubCell"/>
</dbReference>
<keyword evidence="2" id="KW-1003">Cell membrane</keyword>
<feature type="transmembrane region" description="Helical" evidence="6">
    <location>
        <begin position="199"/>
        <end position="222"/>
    </location>
</feature>
<dbReference type="PROSITE" id="PS50850">
    <property type="entry name" value="MFS"/>
    <property type="match status" value="1"/>
</dbReference>